<keyword evidence="8 9" id="KW-0413">Isomerase</keyword>
<dbReference type="EC" id="5.3.1.24" evidence="3 9"/>
<dbReference type="RefSeq" id="WP_237855093.1">
    <property type="nucleotide sequence ID" value="NZ_JAKLWS010000020.1"/>
</dbReference>
<dbReference type="InterPro" id="IPR013785">
    <property type="entry name" value="Aldolase_TIM"/>
</dbReference>
<dbReference type="Pfam" id="PF00697">
    <property type="entry name" value="PRAI"/>
    <property type="match status" value="1"/>
</dbReference>
<dbReference type="EMBL" id="JAKLWS010000020">
    <property type="protein sequence ID" value="MCG2589733.1"/>
    <property type="molecule type" value="Genomic_DNA"/>
</dbReference>
<evidence type="ECO:0000313" key="12">
    <source>
        <dbReference type="Proteomes" id="UP001165366"/>
    </source>
</evidence>
<dbReference type="Gene3D" id="3.20.20.70">
    <property type="entry name" value="Aldolase class I"/>
    <property type="match status" value="1"/>
</dbReference>
<keyword evidence="5 9" id="KW-0028">Amino-acid biosynthesis</keyword>
<evidence type="ECO:0000256" key="4">
    <source>
        <dbReference type="ARBA" id="ARBA00022272"/>
    </source>
</evidence>
<dbReference type="InterPro" id="IPR044643">
    <property type="entry name" value="TrpF_fam"/>
</dbReference>
<evidence type="ECO:0000256" key="9">
    <source>
        <dbReference type="HAMAP-Rule" id="MF_00135"/>
    </source>
</evidence>
<comment type="catalytic activity">
    <reaction evidence="1 9">
        <text>N-(5-phospho-beta-D-ribosyl)anthranilate = 1-(2-carboxyphenylamino)-1-deoxy-D-ribulose 5-phosphate</text>
        <dbReference type="Rhea" id="RHEA:21540"/>
        <dbReference type="ChEBI" id="CHEBI:18277"/>
        <dbReference type="ChEBI" id="CHEBI:58613"/>
        <dbReference type="EC" id="5.3.1.24"/>
    </reaction>
</comment>
<proteinExistence type="inferred from homology"/>
<keyword evidence="6 9" id="KW-0822">Tryptophan biosynthesis</keyword>
<keyword evidence="12" id="KW-1185">Reference proteome</keyword>
<dbReference type="CDD" id="cd00405">
    <property type="entry name" value="PRAI"/>
    <property type="match status" value="1"/>
</dbReference>
<evidence type="ECO:0000256" key="7">
    <source>
        <dbReference type="ARBA" id="ARBA00023141"/>
    </source>
</evidence>
<keyword evidence="7 9" id="KW-0057">Aromatic amino acid biosynthesis</keyword>
<evidence type="ECO:0000256" key="6">
    <source>
        <dbReference type="ARBA" id="ARBA00022822"/>
    </source>
</evidence>
<dbReference type="InterPro" id="IPR001240">
    <property type="entry name" value="PRAI_dom"/>
</dbReference>
<dbReference type="HAMAP" id="MF_00135">
    <property type="entry name" value="PRAI"/>
    <property type="match status" value="1"/>
</dbReference>
<comment type="similarity">
    <text evidence="9">Belongs to the TrpF family.</text>
</comment>
<name>A0ABS9KFW0_9BACT</name>
<accession>A0ABS9KFW0</accession>
<dbReference type="SUPFAM" id="SSF51366">
    <property type="entry name" value="Ribulose-phoshate binding barrel"/>
    <property type="match status" value="1"/>
</dbReference>
<comment type="caution">
    <text evidence="11">The sequence shown here is derived from an EMBL/GenBank/DDBJ whole genome shotgun (WGS) entry which is preliminary data.</text>
</comment>
<evidence type="ECO:0000256" key="3">
    <source>
        <dbReference type="ARBA" id="ARBA00012572"/>
    </source>
</evidence>
<evidence type="ECO:0000259" key="10">
    <source>
        <dbReference type="Pfam" id="PF00697"/>
    </source>
</evidence>
<dbReference type="Proteomes" id="UP001165366">
    <property type="component" value="Unassembled WGS sequence"/>
</dbReference>
<dbReference type="PANTHER" id="PTHR42894:SF1">
    <property type="entry name" value="N-(5'-PHOSPHORIBOSYL)ANTHRANILATE ISOMERASE"/>
    <property type="match status" value="1"/>
</dbReference>
<dbReference type="PANTHER" id="PTHR42894">
    <property type="entry name" value="N-(5'-PHOSPHORIBOSYL)ANTHRANILATE ISOMERASE"/>
    <property type="match status" value="1"/>
</dbReference>
<dbReference type="InterPro" id="IPR011060">
    <property type="entry name" value="RibuloseP-bd_barrel"/>
</dbReference>
<evidence type="ECO:0000256" key="8">
    <source>
        <dbReference type="ARBA" id="ARBA00023235"/>
    </source>
</evidence>
<organism evidence="11 12">
    <name type="scientific">Rhodohalobacter sulfatireducens</name>
    <dbReference type="NCBI Taxonomy" id="2911366"/>
    <lineage>
        <taxon>Bacteria</taxon>
        <taxon>Pseudomonadati</taxon>
        <taxon>Balneolota</taxon>
        <taxon>Balneolia</taxon>
        <taxon>Balneolales</taxon>
        <taxon>Balneolaceae</taxon>
        <taxon>Rhodohalobacter</taxon>
    </lineage>
</organism>
<dbReference type="GO" id="GO:0016853">
    <property type="term" value="F:isomerase activity"/>
    <property type="evidence" value="ECO:0007669"/>
    <property type="project" value="UniProtKB-KW"/>
</dbReference>
<evidence type="ECO:0000256" key="5">
    <source>
        <dbReference type="ARBA" id="ARBA00022605"/>
    </source>
</evidence>
<sequence length="219" mass="23787">MKPQIKICCISSIEEAKMAINHGASALGLVGEMPSGPGPIDDDLIQKIAKEIPPPIATFLLTSEKSGEAILDHHKRTQTNTIQIVDRPDEGTHKYLQKELPNVKRVQVIHVTGDNSIDEALFYTEKADLLLLDSGNTNLDVKELGGTGRTHNWDISREIVKQSPIPVFLAGGLDADNVKKALDTVQPFGIDVCSGVRTNGNLDPKKLKTFIKASGFSNI</sequence>
<comment type="pathway">
    <text evidence="2 9">Amino-acid biosynthesis; L-tryptophan biosynthesis; L-tryptophan from chorismate: step 3/5.</text>
</comment>
<reference evidence="11" key="2">
    <citation type="submission" date="2024-05" db="EMBL/GenBank/DDBJ databases">
        <title>Rhodohalobacter halophilus gen. nov., sp. nov., a moderately halophilic member of the family Balneolaceae.</title>
        <authorList>
            <person name="Xia J."/>
        </authorList>
    </citation>
    <scope>NUCLEOTIDE SEQUENCE</scope>
    <source>
        <strain evidence="11">WB101</strain>
    </source>
</reference>
<protein>
    <recommendedName>
        <fullName evidence="4 9">N-(5'-phosphoribosyl)anthranilate isomerase</fullName>
        <shortName evidence="9">PRAI</shortName>
        <ecNumber evidence="3 9">5.3.1.24</ecNumber>
    </recommendedName>
</protein>
<evidence type="ECO:0000256" key="2">
    <source>
        <dbReference type="ARBA" id="ARBA00004664"/>
    </source>
</evidence>
<evidence type="ECO:0000313" key="11">
    <source>
        <dbReference type="EMBL" id="MCG2589733.1"/>
    </source>
</evidence>
<reference evidence="11" key="1">
    <citation type="submission" date="2022-01" db="EMBL/GenBank/DDBJ databases">
        <authorList>
            <person name="Wang Y."/>
        </authorList>
    </citation>
    <scope>NUCLEOTIDE SEQUENCE</scope>
    <source>
        <strain evidence="11">WB101</strain>
    </source>
</reference>
<gene>
    <name evidence="9" type="primary">trpF</name>
    <name evidence="11" type="ORF">L6773_14225</name>
</gene>
<feature type="domain" description="N-(5'phosphoribosyl) anthranilate isomerase (PRAI)" evidence="10">
    <location>
        <begin position="6"/>
        <end position="212"/>
    </location>
</feature>
<evidence type="ECO:0000256" key="1">
    <source>
        <dbReference type="ARBA" id="ARBA00001164"/>
    </source>
</evidence>